<organism evidence="1 2">
    <name type="scientific">Paraburkholderia diazotrophica</name>
    <dbReference type="NCBI Taxonomy" id="667676"/>
    <lineage>
        <taxon>Bacteria</taxon>
        <taxon>Pseudomonadati</taxon>
        <taxon>Pseudomonadota</taxon>
        <taxon>Betaproteobacteria</taxon>
        <taxon>Burkholderiales</taxon>
        <taxon>Burkholderiaceae</taxon>
        <taxon>Paraburkholderia</taxon>
    </lineage>
</organism>
<dbReference type="AlphaFoldDB" id="A0A1H7EK72"/>
<dbReference type="RefSeq" id="WP_012406776.1">
    <property type="nucleotide sequence ID" value="NZ_FNYE01000095.1"/>
</dbReference>
<accession>A0A1H7EK72</accession>
<dbReference type="OrthoDB" id="8563875at2"/>
<gene>
    <name evidence="1" type="ORF">SAMN05192539_10954</name>
</gene>
<dbReference type="Proteomes" id="UP000198866">
    <property type="component" value="Unassembled WGS sequence"/>
</dbReference>
<evidence type="ECO:0000313" key="2">
    <source>
        <dbReference type="Proteomes" id="UP000198866"/>
    </source>
</evidence>
<sequence>MALTAAQIHTITELVLNEPTLSEAAAGWRKRYPDVRVIRISAVELFNEEPVVEFRGRRVYFATSTGVCVSVTAEASEADMLILAEEGAYDGDY</sequence>
<keyword evidence="2" id="KW-1185">Reference proteome</keyword>
<dbReference type="GeneID" id="27801856"/>
<proteinExistence type="predicted"/>
<protein>
    <submittedName>
        <fullName evidence="1">Uncharacterized protein</fullName>
    </submittedName>
</protein>
<evidence type="ECO:0000313" key="1">
    <source>
        <dbReference type="EMBL" id="SEK14281.1"/>
    </source>
</evidence>
<name>A0A1H7EK72_9BURK</name>
<reference evidence="2" key="1">
    <citation type="submission" date="2016-10" db="EMBL/GenBank/DDBJ databases">
        <authorList>
            <person name="Varghese N."/>
            <person name="Submissions S."/>
        </authorList>
    </citation>
    <scope>NUCLEOTIDE SEQUENCE [LARGE SCALE GENOMIC DNA]</scope>
    <source>
        <strain evidence="2">LMG 26031</strain>
    </source>
</reference>
<dbReference type="EMBL" id="FNYE01000095">
    <property type="protein sequence ID" value="SEK14281.1"/>
    <property type="molecule type" value="Genomic_DNA"/>
</dbReference>
<dbReference type="STRING" id="667676.SAMN05192539_10954"/>